<reference evidence="5" key="1">
    <citation type="submission" date="2008-05" db="EMBL/GenBank/DDBJ databases">
        <title>NISC Comparative Sequencing Initiative.</title>
        <authorList>
            <person name="Antonellis A."/>
            <person name="Benjamin B."/>
            <person name="Blakesley R.W."/>
            <person name="Bouffard G.G."/>
            <person name="Brinkley C."/>
            <person name="Brooks S."/>
            <person name="Chu G."/>
            <person name="Chub I."/>
            <person name="Coleman H."/>
            <person name="Fuksenko T."/>
            <person name="Gestole M."/>
            <person name="Gregory M."/>
            <person name="Guan X."/>
            <person name="Gupta J."/>
            <person name="Gurson N."/>
            <person name="Han E."/>
            <person name="Han J."/>
            <person name="Hansen N."/>
            <person name="Hargrove A."/>
            <person name="Hines-Harris K."/>
            <person name="Ho S.-L."/>
            <person name="Hu P."/>
            <person name="Hunter G."/>
            <person name="Hurle B."/>
            <person name="Idol J.R."/>
            <person name="Johnson T."/>
            <person name="Knight E."/>
            <person name="Kwong P."/>
            <person name="Lee-Lin S.-Q."/>
            <person name="Legaspi R."/>
            <person name="Madden M."/>
            <person name="Maduro Q.L."/>
            <person name="Maduro V.B."/>
            <person name="Margulies E.H."/>
            <person name="Masiello C."/>
            <person name="Maskeri B."/>
            <person name="McDowell J."/>
            <person name="Merkulov G."/>
            <person name="Montemayor C."/>
            <person name="Mullikin J.C."/>
            <person name="Park M."/>
            <person name="Prasad A."/>
            <person name="Ramsahoye C."/>
            <person name="Reddix-Dugue N."/>
            <person name="Riebow N."/>
            <person name="Schandler K."/>
            <person name="Schueler M.G."/>
            <person name="Sison C."/>
            <person name="Smith L."/>
            <person name="Stantripop S."/>
            <person name="Thomas J.W."/>
            <person name="Thomas P.J."/>
            <person name="Tsipouri V."/>
            <person name="Young A."/>
            <person name="Green E.D."/>
        </authorList>
    </citation>
    <scope>NUCLEOTIDE SEQUENCE</scope>
</reference>
<dbReference type="Pfam" id="PF06268">
    <property type="entry name" value="Fascin"/>
    <property type="match status" value="1"/>
</dbReference>
<keyword evidence="2" id="KW-0963">Cytoplasm</keyword>
<dbReference type="GO" id="GO:0051015">
    <property type="term" value="F:actin filament binding"/>
    <property type="evidence" value="ECO:0007669"/>
    <property type="project" value="InterPro"/>
</dbReference>
<dbReference type="GO" id="GO:0030674">
    <property type="term" value="F:protein-macromolecule adaptor activity"/>
    <property type="evidence" value="ECO:0007669"/>
    <property type="project" value="InterPro"/>
</dbReference>
<dbReference type="GO" id="GO:0005737">
    <property type="term" value="C:cytoplasm"/>
    <property type="evidence" value="ECO:0007669"/>
    <property type="project" value="UniProtKB-SubCell"/>
</dbReference>
<sequence>MSWTLRSAPGSSDVYTSSADVEVYAASEHVSPLSLFQFECDRNAPNLQLRSANGYYVAQRHHRTVKANGHPMEAETLFRLHWNCGKMILQSLSGRFLGIINSGMLVANATIPGPNEEFGFRFANRSFLILRGRYGYVGTSSDHDLMQCNMDEPDCIQLLPCRQGIYHFQAQGGSFWSITSFGTFRPWGKFALNFCIELQGSNLLTVLAPNGFYMRSDRSGTLLADSKDITKECIWEF</sequence>
<dbReference type="Gene3D" id="2.80.10.50">
    <property type="match status" value="2"/>
</dbReference>
<dbReference type="EMBL" id="DP000749">
    <property type="protein sequence ID" value="ACD77176.1"/>
    <property type="molecule type" value="Genomic_DNA"/>
</dbReference>
<feature type="domain" description="Fascin-like" evidence="4">
    <location>
        <begin position="18"/>
        <end position="119"/>
    </location>
</feature>
<dbReference type="AlphaFoldDB" id="B3EX13"/>
<evidence type="ECO:0000259" key="4">
    <source>
        <dbReference type="Pfam" id="PF06268"/>
    </source>
</evidence>
<evidence type="ECO:0000256" key="2">
    <source>
        <dbReference type="ARBA" id="ARBA00022490"/>
    </source>
</evidence>
<accession>B3EX13</accession>
<evidence type="ECO:0000256" key="3">
    <source>
        <dbReference type="ARBA" id="ARBA00023203"/>
    </source>
</evidence>
<dbReference type="InterPro" id="IPR022768">
    <property type="entry name" value="Fascin-like_dom"/>
</dbReference>
<comment type="subcellular location">
    <subcellularLocation>
        <location evidence="1">Cytoplasm</location>
    </subcellularLocation>
</comment>
<dbReference type="SUPFAM" id="SSF50405">
    <property type="entry name" value="Actin-crosslinking proteins"/>
    <property type="match status" value="1"/>
</dbReference>
<dbReference type="InterPro" id="IPR008999">
    <property type="entry name" value="Actin-crosslinking"/>
</dbReference>
<dbReference type="FunFam" id="2.80.10.50:FF:000055">
    <property type="entry name" value="Fascin"/>
    <property type="match status" value="1"/>
</dbReference>
<name>B3EX13_SORAR</name>
<dbReference type="FunFam" id="2.80.10.50:FF:000045">
    <property type="entry name" value="Fascin"/>
    <property type="match status" value="1"/>
</dbReference>
<proteinExistence type="predicted"/>
<protein>
    <submittedName>
        <fullName evidence="5">Fascin 3 (Predicted)</fullName>
    </submittedName>
</protein>
<keyword evidence="3" id="KW-0009">Actin-binding</keyword>
<evidence type="ECO:0000313" key="5">
    <source>
        <dbReference type="EMBL" id="ACD77176.1"/>
    </source>
</evidence>
<evidence type="ECO:0000256" key="1">
    <source>
        <dbReference type="ARBA" id="ARBA00004496"/>
    </source>
</evidence>
<organism evidence="5">
    <name type="scientific">Sorex araneus</name>
    <name type="common">Eurasian common shrew</name>
    <name type="synonym">European shrew</name>
    <dbReference type="NCBI Taxonomy" id="42254"/>
    <lineage>
        <taxon>Eukaryota</taxon>
        <taxon>Metazoa</taxon>
        <taxon>Chordata</taxon>
        <taxon>Craniata</taxon>
        <taxon>Vertebrata</taxon>
        <taxon>Euteleostomi</taxon>
        <taxon>Mammalia</taxon>
        <taxon>Eutheria</taxon>
        <taxon>Laurasiatheria</taxon>
        <taxon>Eulipotyphla</taxon>
        <taxon>Soricidae</taxon>
        <taxon>Soricinae</taxon>
        <taxon>Sorex</taxon>
    </lineage>
</organism>
<gene>
    <name evidence="5" type="primary">FSCN3</name>
</gene>